<dbReference type="InParanoid" id="A0A6I9QC90"/>
<evidence type="ECO:0000256" key="1">
    <source>
        <dbReference type="ARBA" id="ARBA00004123"/>
    </source>
</evidence>
<keyword evidence="2" id="KW-0479">Metal-binding</keyword>
<keyword evidence="3" id="KW-0677">Repeat</keyword>
<evidence type="ECO:0000256" key="3">
    <source>
        <dbReference type="ARBA" id="ARBA00022737"/>
    </source>
</evidence>
<keyword evidence="5" id="KW-0862">Zinc</keyword>
<keyword evidence="11" id="KW-1185">Reference proteome</keyword>
<gene>
    <name evidence="12" type="primary">LOC105033327</name>
</gene>
<feature type="domain" description="B box-type" evidence="10">
    <location>
        <begin position="67"/>
        <end position="110"/>
    </location>
</feature>
<sequence>MCAERRRRRCSAAPTRRRSASPATAGSTAPTSSPASTAASPSCPPPPPPPLPLRTPSATSARSSFWGRWDLQERRGFVFCQEDRAILCRDCDVPIHGANHLTMKHNRFLLTGLRLSSAPISSSSSSSSPEAEIVVAGNNNSDHSNKSVLEKSREEALLADDSVLCSSDSSINTSTFAAAAANQAGSNSGAGGGSSISDYLIKMCPGWRVEDLLVDDAAASSFAADGFSKQMTMDEMLPFMEADLEGAGLEAVAEEFPIWVPHVPQIPPPELPAVPPGGGAATAGVHYQPWVAAKDLNSTHLLHGAKAADRERWSDDAFTVPQIAPASSNPGKRPRQQQSLWYY</sequence>
<feature type="region of interest" description="Disordered" evidence="9">
    <location>
        <begin position="1"/>
        <end position="59"/>
    </location>
</feature>
<evidence type="ECO:0000259" key="10">
    <source>
        <dbReference type="SMART" id="SM00336"/>
    </source>
</evidence>
<keyword evidence="8" id="KW-0539">Nucleus</keyword>
<dbReference type="InterPro" id="IPR051979">
    <property type="entry name" value="B-box_zinc_finger"/>
</dbReference>
<dbReference type="AlphaFoldDB" id="A0A6I9QC90"/>
<evidence type="ECO:0000313" key="11">
    <source>
        <dbReference type="Proteomes" id="UP000504607"/>
    </source>
</evidence>
<feature type="compositionally biased region" description="Pro residues" evidence="9">
    <location>
        <begin position="42"/>
        <end position="53"/>
    </location>
</feature>
<dbReference type="OrthoDB" id="153872at2759"/>
<keyword evidence="7" id="KW-0804">Transcription</keyword>
<dbReference type="CDD" id="cd19821">
    <property type="entry name" value="Bbox1_BBX-like"/>
    <property type="match status" value="1"/>
</dbReference>
<comment type="subcellular location">
    <subcellularLocation>
        <location evidence="1">Nucleus</location>
    </subcellularLocation>
</comment>
<reference evidence="12" key="1">
    <citation type="submission" date="2025-08" db="UniProtKB">
        <authorList>
            <consortium name="RefSeq"/>
        </authorList>
    </citation>
    <scope>IDENTIFICATION</scope>
</reference>
<proteinExistence type="predicted"/>
<dbReference type="GeneID" id="105033327"/>
<dbReference type="PANTHER" id="PTHR31832:SF52">
    <property type="entry name" value="B-BOX ZINC FINGER PROTEIN 21"/>
    <property type="match status" value="1"/>
</dbReference>
<evidence type="ECO:0000256" key="8">
    <source>
        <dbReference type="ARBA" id="ARBA00023242"/>
    </source>
</evidence>
<evidence type="ECO:0000256" key="7">
    <source>
        <dbReference type="ARBA" id="ARBA00023163"/>
    </source>
</evidence>
<feature type="region of interest" description="Disordered" evidence="9">
    <location>
        <begin position="313"/>
        <end position="343"/>
    </location>
</feature>
<evidence type="ECO:0000313" key="12">
    <source>
        <dbReference type="RefSeq" id="XP_010906383.1"/>
    </source>
</evidence>
<dbReference type="PANTHER" id="PTHR31832">
    <property type="entry name" value="B-BOX ZINC FINGER PROTEIN 22"/>
    <property type="match status" value="1"/>
</dbReference>
<feature type="compositionally biased region" description="Basic residues" evidence="9">
    <location>
        <begin position="1"/>
        <end position="19"/>
    </location>
</feature>
<dbReference type="InterPro" id="IPR049808">
    <property type="entry name" value="CONSTANS-like_Bbox1"/>
</dbReference>
<name>A0A6I9QC90_ELAGV</name>
<dbReference type="InterPro" id="IPR000315">
    <property type="entry name" value="Znf_B-box"/>
</dbReference>
<evidence type="ECO:0000256" key="2">
    <source>
        <dbReference type="ARBA" id="ARBA00022723"/>
    </source>
</evidence>
<keyword evidence="4" id="KW-0863">Zinc-finger</keyword>
<keyword evidence="6" id="KW-0805">Transcription regulation</keyword>
<dbReference type="GO" id="GO:0008270">
    <property type="term" value="F:zinc ion binding"/>
    <property type="evidence" value="ECO:0007669"/>
    <property type="project" value="UniProtKB-KW"/>
</dbReference>
<dbReference type="GO" id="GO:0009640">
    <property type="term" value="P:photomorphogenesis"/>
    <property type="evidence" value="ECO:0007669"/>
    <property type="project" value="TreeGrafter"/>
</dbReference>
<dbReference type="KEGG" id="egu:105033327"/>
<evidence type="ECO:0000256" key="6">
    <source>
        <dbReference type="ARBA" id="ARBA00023015"/>
    </source>
</evidence>
<evidence type="ECO:0000256" key="9">
    <source>
        <dbReference type="SAM" id="MobiDB-lite"/>
    </source>
</evidence>
<evidence type="ECO:0000256" key="5">
    <source>
        <dbReference type="ARBA" id="ARBA00022833"/>
    </source>
</evidence>
<dbReference type="SMART" id="SM00336">
    <property type="entry name" value="BBOX"/>
    <property type="match status" value="1"/>
</dbReference>
<feature type="compositionally biased region" description="Low complexity" evidence="9">
    <location>
        <begin position="20"/>
        <end position="41"/>
    </location>
</feature>
<dbReference type="GO" id="GO:0005634">
    <property type="term" value="C:nucleus"/>
    <property type="evidence" value="ECO:0007669"/>
    <property type="project" value="UniProtKB-SubCell"/>
</dbReference>
<protein>
    <submittedName>
        <fullName evidence="12">B-box zinc finger protein 21 isoform X1</fullName>
    </submittedName>
</protein>
<dbReference type="Proteomes" id="UP000504607">
    <property type="component" value="Unplaced"/>
</dbReference>
<accession>A0A6I9QC90</accession>
<dbReference type="RefSeq" id="XP_010906383.1">
    <property type="nucleotide sequence ID" value="XM_010908081.3"/>
</dbReference>
<feature type="compositionally biased region" description="Polar residues" evidence="9">
    <location>
        <begin position="325"/>
        <end position="343"/>
    </location>
</feature>
<evidence type="ECO:0000256" key="4">
    <source>
        <dbReference type="ARBA" id="ARBA00022771"/>
    </source>
</evidence>
<organism evidence="11 12">
    <name type="scientific">Elaeis guineensis var. tenera</name>
    <name type="common">Oil palm</name>
    <dbReference type="NCBI Taxonomy" id="51953"/>
    <lineage>
        <taxon>Eukaryota</taxon>
        <taxon>Viridiplantae</taxon>
        <taxon>Streptophyta</taxon>
        <taxon>Embryophyta</taxon>
        <taxon>Tracheophyta</taxon>
        <taxon>Spermatophyta</taxon>
        <taxon>Magnoliopsida</taxon>
        <taxon>Liliopsida</taxon>
        <taxon>Arecaceae</taxon>
        <taxon>Arecoideae</taxon>
        <taxon>Cocoseae</taxon>
        <taxon>Elaeidinae</taxon>
        <taxon>Elaeis</taxon>
    </lineage>
</organism>
<dbReference type="GO" id="GO:0006355">
    <property type="term" value="P:regulation of DNA-templated transcription"/>
    <property type="evidence" value="ECO:0007669"/>
    <property type="project" value="TreeGrafter"/>
</dbReference>